<dbReference type="AlphaFoldDB" id="A0A0S3TEE5"/>
<organism evidence="1">
    <name type="scientific">Vigna angularis var. angularis</name>
    <dbReference type="NCBI Taxonomy" id="157739"/>
    <lineage>
        <taxon>Eukaryota</taxon>
        <taxon>Viridiplantae</taxon>
        <taxon>Streptophyta</taxon>
        <taxon>Embryophyta</taxon>
        <taxon>Tracheophyta</taxon>
        <taxon>Spermatophyta</taxon>
        <taxon>Magnoliopsida</taxon>
        <taxon>eudicotyledons</taxon>
        <taxon>Gunneridae</taxon>
        <taxon>Pentapetalae</taxon>
        <taxon>rosids</taxon>
        <taxon>fabids</taxon>
        <taxon>Fabales</taxon>
        <taxon>Fabaceae</taxon>
        <taxon>Papilionoideae</taxon>
        <taxon>50 kb inversion clade</taxon>
        <taxon>NPAAA clade</taxon>
        <taxon>indigoferoid/millettioid clade</taxon>
        <taxon>Phaseoleae</taxon>
        <taxon>Vigna</taxon>
    </lineage>
</organism>
<evidence type="ECO:0000313" key="1">
    <source>
        <dbReference type="EMBL" id="BAU03460.1"/>
    </source>
</evidence>
<accession>A0A0S3TEE5</accession>
<sequence length="96" mass="10689">PFSSLPRSLRTHVLALLAQGVRPHSLLPRSLVLPSLRTFVLAPRYLRLGTLARYRTVPFLLRTLVLSPIPPMSSSLVHSPGPNNCYVPDHVTCLLR</sequence>
<reference evidence="1" key="1">
    <citation type="journal article" date="2015" name="Sci. Rep.">
        <title>The power of single molecule real-time sequencing technology in the de novo assembly of a eukaryotic genome.</title>
        <authorList>
            <person name="Sakai H."/>
            <person name="Naito K."/>
            <person name="Ogiso-Tanaka E."/>
            <person name="Takahashi Y."/>
            <person name="Iseki K."/>
            <person name="Muto C."/>
            <person name="Satou K."/>
            <person name="Teruya K."/>
            <person name="Shiroma A."/>
            <person name="Shimoji M."/>
            <person name="Hirano T."/>
            <person name="Itoh T."/>
            <person name="Kaga A."/>
            <person name="Tomooka N."/>
        </authorList>
    </citation>
    <scope>NUCLEOTIDE SEQUENCE</scope>
</reference>
<protein>
    <submittedName>
        <fullName evidence="1">Uncharacterized protein</fullName>
    </submittedName>
</protein>
<name>A0A0S3TEE5_PHAAN</name>
<dbReference type="EMBL" id="AP015477">
    <property type="protein sequence ID" value="BAU03460.1"/>
    <property type="molecule type" value="Genomic_DNA"/>
</dbReference>
<proteinExistence type="predicted"/>
<gene>
    <name evidence="1" type="primary">Vigan.UMG110100</name>
    <name evidence="1" type="ORF">VIGAN_UM110100</name>
</gene>
<feature type="non-terminal residue" evidence="1">
    <location>
        <position position="1"/>
    </location>
</feature>